<gene>
    <name evidence="2" type="ORF">A2665_00590</name>
</gene>
<sequence length="258" mass="29636">MTNRKSHRETNPLLGTLTDWGLSRSEAEVYLYLLQKSGESGGSKIAIGTGLHRQYVYVALEKLLDMNMVESVPFGKHKKYKARSPIEIEKITRKRSVAASDLVYELNKISAVHNDQDFEVLQGAKQIQQFEMDYAYESEKGSEEFIIGGHSKGFVDLMGDELKEYLEEKEKKEIKVFYLGSESEKSLYEDTVLSHSNQERRFMNDLPQGVTHMVIRKGSVLFYSFLTPPLVYVIKSETVADNYKQFFMMLWNIAGRNS</sequence>
<comment type="caution">
    <text evidence="2">The sequence shown here is derived from an EMBL/GenBank/DDBJ whole genome shotgun (WGS) entry which is preliminary data.</text>
</comment>
<organism evidence="2 3">
    <name type="scientific">Candidatus Zambryskibacteria bacterium RIFCSPHIGHO2_01_FULL_46_30</name>
    <dbReference type="NCBI Taxonomy" id="1802739"/>
    <lineage>
        <taxon>Bacteria</taxon>
        <taxon>Candidatus Zambryskiibacteriota</taxon>
    </lineage>
</organism>
<feature type="domain" description="Transcription regulator TrmB N-terminal" evidence="1">
    <location>
        <begin position="18"/>
        <end position="85"/>
    </location>
</feature>
<dbReference type="Gene3D" id="1.10.10.10">
    <property type="entry name" value="Winged helix-like DNA-binding domain superfamily/Winged helix DNA-binding domain"/>
    <property type="match status" value="1"/>
</dbReference>
<protein>
    <recommendedName>
        <fullName evidence="1">Transcription regulator TrmB N-terminal domain-containing protein</fullName>
    </recommendedName>
</protein>
<dbReference type="InterPro" id="IPR036388">
    <property type="entry name" value="WH-like_DNA-bd_sf"/>
</dbReference>
<evidence type="ECO:0000313" key="2">
    <source>
        <dbReference type="EMBL" id="OHA92525.1"/>
    </source>
</evidence>
<evidence type="ECO:0000259" key="1">
    <source>
        <dbReference type="Pfam" id="PF01978"/>
    </source>
</evidence>
<name>A0A1G2T5G1_9BACT</name>
<dbReference type="SUPFAM" id="SSF46785">
    <property type="entry name" value="Winged helix' DNA-binding domain"/>
    <property type="match status" value="1"/>
</dbReference>
<dbReference type="AlphaFoldDB" id="A0A1G2T5G1"/>
<dbReference type="InterPro" id="IPR051797">
    <property type="entry name" value="TrmB-like"/>
</dbReference>
<dbReference type="InterPro" id="IPR036390">
    <property type="entry name" value="WH_DNA-bd_sf"/>
</dbReference>
<dbReference type="InterPro" id="IPR002831">
    <property type="entry name" value="Tscrpt_reg_TrmB_N"/>
</dbReference>
<dbReference type="Proteomes" id="UP000177746">
    <property type="component" value="Unassembled WGS sequence"/>
</dbReference>
<proteinExistence type="predicted"/>
<accession>A0A1G2T5G1</accession>
<reference evidence="2 3" key="1">
    <citation type="journal article" date="2016" name="Nat. Commun.">
        <title>Thousands of microbial genomes shed light on interconnected biogeochemical processes in an aquifer system.</title>
        <authorList>
            <person name="Anantharaman K."/>
            <person name="Brown C.T."/>
            <person name="Hug L.A."/>
            <person name="Sharon I."/>
            <person name="Castelle C.J."/>
            <person name="Probst A.J."/>
            <person name="Thomas B.C."/>
            <person name="Singh A."/>
            <person name="Wilkins M.J."/>
            <person name="Karaoz U."/>
            <person name="Brodie E.L."/>
            <person name="Williams K.H."/>
            <person name="Hubbard S.S."/>
            <person name="Banfield J.F."/>
        </authorList>
    </citation>
    <scope>NUCLEOTIDE SEQUENCE [LARGE SCALE GENOMIC DNA]</scope>
</reference>
<dbReference type="PANTHER" id="PTHR34293:SF1">
    <property type="entry name" value="HTH-TYPE TRANSCRIPTIONAL REGULATOR TRMBL2"/>
    <property type="match status" value="1"/>
</dbReference>
<evidence type="ECO:0000313" key="3">
    <source>
        <dbReference type="Proteomes" id="UP000177746"/>
    </source>
</evidence>
<dbReference type="PANTHER" id="PTHR34293">
    <property type="entry name" value="HTH-TYPE TRANSCRIPTIONAL REGULATOR TRMBL2"/>
    <property type="match status" value="1"/>
</dbReference>
<dbReference type="Pfam" id="PF01978">
    <property type="entry name" value="TrmB"/>
    <property type="match status" value="1"/>
</dbReference>
<dbReference type="EMBL" id="MHVI01000004">
    <property type="protein sequence ID" value="OHA92525.1"/>
    <property type="molecule type" value="Genomic_DNA"/>
</dbReference>